<dbReference type="PROSITE" id="PS00154">
    <property type="entry name" value="ATPASE_E1_E2"/>
    <property type="match status" value="1"/>
</dbReference>
<dbReference type="PRINTS" id="PR00120">
    <property type="entry name" value="HATPASE"/>
</dbReference>
<dbReference type="InterPro" id="IPR001757">
    <property type="entry name" value="P_typ_ATPase"/>
</dbReference>
<evidence type="ECO:0000256" key="3">
    <source>
        <dbReference type="ARBA" id="ARBA00022741"/>
    </source>
</evidence>
<feature type="transmembrane region" description="Helical" evidence="8">
    <location>
        <begin position="697"/>
        <end position="719"/>
    </location>
</feature>
<evidence type="ECO:0000259" key="9">
    <source>
        <dbReference type="SMART" id="SM00831"/>
    </source>
</evidence>
<feature type="transmembrane region" description="Helical" evidence="8">
    <location>
        <begin position="630"/>
        <end position="652"/>
    </location>
</feature>
<feature type="transmembrane region" description="Helical" evidence="8">
    <location>
        <begin position="48"/>
        <end position="64"/>
    </location>
</feature>
<dbReference type="SFLD" id="SFLDG00002">
    <property type="entry name" value="C1.7:_P-type_atpase_like"/>
    <property type="match status" value="1"/>
</dbReference>
<dbReference type="GO" id="GO:0016020">
    <property type="term" value="C:membrane"/>
    <property type="evidence" value="ECO:0007669"/>
    <property type="project" value="UniProtKB-SubCell"/>
</dbReference>
<evidence type="ECO:0000256" key="5">
    <source>
        <dbReference type="ARBA" id="ARBA00022967"/>
    </source>
</evidence>
<dbReference type="InterPro" id="IPR023298">
    <property type="entry name" value="ATPase_P-typ_TM_dom_sf"/>
</dbReference>
<dbReference type="Pfam" id="PF00690">
    <property type="entry name" value="Cation_ATPase_N"/>
    <property type="match status" value="1"/>
</dbReference>
<evidence type="ECO:0000256" key="1">
    <source>
        <dbReference type="ARBA" id="ARBA00004141"/>
    </source>
</evidence>
<dbReference type="SUPFAM" id="SSF56784">
    <property type="entry name" value="HAD-like"/>
    <property type="match status" value="1"/>
</dbReference>
<dbReference type="AlphaFoldDB" id="A0A1G2BE50"/>
<dbReference type="PANTHER" id="PTHR42861">
    <property type="entry name" value="CALCIUM-TRANSPORTING ATPASE"/>
    <property type="match status" value="1"/>
</dbReference>
<dbReference type="SMART" id="SM00831">
    <property type="entry name" value="Cation_ATPase_N"/>
    <property type="match status" value="1"/>
</dbReference>
<evidence type="ECO:0000256" key="4">
    <source>
        <dbReference type="ARBA" id="ARBA00022840"/>
    </source>
</evidence>
<dbReference type="SFLD" id="SFLDF00027">
    <property type="entry name" value="p-type_atpase"/>
    <property type="match status" value="1"/>
</dbReference>
<evidence type="ECO:0000256" key="8">
    <source>
        <dbReference type="SAM" id="Phobius"/>
    </source>
</evidence>
<keyword evidence="2 8" id="KW-0812">Transmembrane</keyword>
<dbReference type="Pfam" id="PF00689">
    <property type="entry name" value="Cation_ATPase_C"/>
    <property type="match status" value="1"/>
</dbReference>
<dbReference type="PRINTS" id="PR00119">
    <property type="entry name" value="CATATPASE"/>
</dbReference>
<organism evidence="10 11">
    <name type="scientific">Candidatus Kerfeldbacteria bacterium RIFOXYB2_FULL_38_14</name>
    <dbReference type="NCBI Taxonomy" id="1798547"/>
    <lineage>
        <taxon>Bacteria</taxon>
        <taxon>Candidatus Kerfeldiibacteriota</taxon>
    </lineage>
</organism>
<keyword evidence="4" id="KW-0067">ATP-binding</keyword>
<dbReference type="SUPFAM" id="SSF81653">
    <property type="entry name" value="Calcium ATPase, transduction domain A"/>
    <property type="match status" value="1"/>
</dbReference>
<feature type="transmembrane region" description="Helical" evidence="8">
    <location>
        <begin position="263"/>
        <end position="286"/>
    </location>
</feature>
<feature type="transmembrane region" description="Helical" evidence="8">
    <location>
        <begin position="658"/>
        <end position="677"/>
    </location>
</feature>
<protein>
    <recommendedName>
        <fullName evidence="9">Cation-transporting P-type ATPase N-terminal domain-containing protein</fullName>
    </recommendedName>
</protein>
<dbReference type="Pfam" id="PF13246">
    <property type="entry name" value="Cation_ATPase"/>
    <property type="match status" value="1"/>
</dbReference>
<feature type="transmembrane region" description="Helical" evidence="8">
    <location>
        <begin position="762"/>
        <end position="781"/>
    </location>
</feature>
<accession>A0A1G2BE50</accession>
<dbReference type="Gene3D" id="2.70.150.10">
    <property type="entry name" value="Calcium-transporting ATPase, cytoplasmic transduction domain A"/>
    <property type="match status" value="1"/>
</dbReference>
<keyword evidence="3" id="KW-0547">Nucleotide-binding</keyword>
<dbReference type="SUPFAM" id="SSF81665">
    <property type="entry name" value="Calcium ATPase, transmembrane domain M"/>
    <property type="match status" value="1"/>
</dbReference>
<evidence type="ECO:0000313" key="10">
    <source>
        <dbReference type="EMBL" id="OGY87523.1"/>
    </source>
</evidence>
<keyword evidence="7 8" id="KW-0472">Membrane</keyword>
<dbReference type="InterPro" id="IPR004014">
    <property type="entry name" value="ATPase_P-typ_cation-transptr_N"/>
</dbReference>
<evidence type="ECO:0000256" key="6">
    <source>
        <dbReference type="ARBA" id="ARBA00022989"/>
    </source>
</evidence>
<name>A0A1G2BE50_9BACT</name>
<dbReference type="InterPro" id="IPR023214">
    <property type="entry name" value="HAD_sf"/>
</dbReference>
<dbReference type="InterPro" id="IPR059000">
    <property type="entry name" value="ATPase_P-type_domA"/>
</dbReference>
<dbReference type="InterPro" id="IPR044492">
    <property type="entry name" value="P_typ_ATPase_HD_dom"/>
</dbReference>
<feature type="domain" description="Cation-transporting P-type ATPase N-terminal" evidence="9">
    <location>
        <begin position="1"/>
        <end position="65"/>
    </location>
</feature>
<dbReference type="SFLD" id="SFLDS00003">
    <property type="entry name" value="Haloacid_Dehalogenase"/>
    <property type="match status" value="1"/>
</dbReference>
<dbReference type="Pfam" id="PF00122">
    <property type="entry name" value="E1-E2_ATPase"/>
    <property type="match status" value="1"/>
</dbReference>
<feature type="transmembrane region" description="Helical" evidence="8">
    <location>
        <begin position="232"/>
        <end position="251"/>
    </location>
</feature>
<comment type="caution">
    <text evidence="10">The sequence shown here is derived from an EMBL/GenBank/DDBJ whole genome shotgun (WGS) entry which is preliminary data.</text>
</comment>
<proteinExistence type="predicted"/>
<dbReference type="InterPro" id="IPR023299">
    <property type="entry name" value="ATPase_P-typ_cyto_dom_N"/>
</dbReference>
<dbReference type="NCBIfam" id="TIGR01494">
    <property type="entry name" value="ATPase_P-type"/>
    <property type="match status" value="3"/>
</dbReference>
<dbReference type="InterPro" id="IPR006068">
    <property type="entry name" value="ATPase_P-typ_cation-transptr_C"/>
</dbReference>
<comment type="subcellular location">
    <subcellularLocation>
        <location evidence="1">Membrane</location>
        <topology evidence="1">Multi-pass membrane protein</topology>
    </subcellularLocation>
</comment>
<dbReference type="InterPro" id="IPR018303">
    <property type="entry name" value="ATPase_P-typ_P_site"/>
</dbReference>
<dbReference type="Proteomes" id="UP000176420">
    <property type="component" value="Unassembled WGS sequence"/>
</dbReference>
<feature type="transmembrane region" description="Helical" evidence="8">
    <location>
        <begin position="70"/>
        <end position="88"/>
    </location>
</feature>
<evidence type="ECO:0000313" key="11">
    <source>
        <dbReference type="Proteomes" id="UP000176420"/>
    </source>
</evidence>
<dbReference type="Gene3D" id="1.20.1110.10">
    <property type="entry name" value="Calcium-transporting ATPase, transmembrane domain"/>
    <property type="match status" value="1"/>
</dbReference>
<feature type="transmembrane region" description="Helical" evidence="8">
    <location>
        <begin position="793"/>
        <end position="817"/>
    </location>
</feature>
<dbReference type="Gene3D" id="3.40.50.1000">
    <property type="entry name" value="HAD superfamily/HAD-like"/>
    <property type="match status" value="1"/>
</dbReference>
<gene>
    <name evidence="10" type="ORF">A2319_03980</name>
</gene>
<feature type="transmembrane region" description="Helical" evidence="8">
    <location>
        <begin position="731"/>
        <end position="750"/>
    </location>
</feature>
<reference evidence="10 11" key="1">
    <citation type="journal article" date="2016" name="Nat. Commun.">
        <title>Thousands of microbial genomes shed light on interconnected biogeochemical processes in an aquifer system.</title>
        <authorList>
            <person name="Anantharaman K."/>
            <person name="Brown C.T."/>
            <person name="Hug L.A."/>
            <person name="Sharon I."/>
            <person name="Castelle C.J."/>
            <person name="Probst A.J."/>
            <person name="Thomas B.C."/>
            <person name="Singh A."/>
            <person name="Wilkins M.J."/>
            <person name="Karaoz U."/>
            <person name="Brodie E.L."/>
            <person name="Williams K.H."/>
            <person name="Hubbard S.S."/>
            <person name="Banfield J.F."/>
        </authorList>
    </citation>
    <scope>NUCLEOTIDE SEQUENCE [LARGE SCALE GENOMIC DNA]</scope>
</reference>
<dbReference type="InterPro" id="IPR008250">
    <property type="entry name" value="ATPase_P-typ_transduc_dom_A_sf"/>
</dbReference>
<dbReference type="GO" id="GO:0005524">
    <property type="term" value="F:ATP binding"/>
    <property type="evidence" value="ECO:0007669"/>
    <property type="project" value="UniProtKB-KW"/>
</dbReference>
<dbReference type="Gene3D" id="3.40.1110.10">
    <property type="entry name" value="Calcium-transporting ATPase, cytoplasmic domain N"/>
    <property type="match status" value="1"/>
</dbReference>
<dbReference type="EMBL" id="MHKI01000008">
    <property type="protein sequence ID" value="OGY87523.1"/>
    <property type="molecule type" value="Genomic_DNA"/>
</dbReference>
<evidence type="ECO:0000256" key="2">
    <source>
        <dbReference type="ARBA" id="ARBA00022692"/>
    </source>
</evidence>
<keyword evidence="6 8" id="KW-1133">Transmembrane helix</keyword>
<evidence type="ECO:0000256" key="7">
    <source>
        <dbReference type="ARBA" id="ARBA00023136"/>
    </source>
</evidence>
<dbReference type="GO" id="GO:0016887">
    <property type="term" value="F:ATP hydrolysis activity"/>
    <property type="evidence" value="ECO:0007669"/>
    <property type="project" value="InterPro"/>
</dbReference>
<sequence length="825" mass="91654">MTSELGSSLIHGLSTKQAQERLKTEGTNTLSGEQLHWWHILRRQFKSPFIYLLFLAAVLAFFLGETLDAGMILLFIFVNALLGFYQEFKSEQALKFLRQYTKSTAKVLRDGQEVVLNSSELVRGDIVFLENGDMVPADMRLIEDGDIIIDEAMLSGESVTVHKNGSTLSQEPQDIYGATNLVFTGTAVVAGLNKGVVLAVGEQTAFGQIKKLTTETVKESSFAKGISKFSSFILKLTVVTLVFVFLANVVIKGEKADFAQLLIFSIALAVSVIPEALPVVTTLSLSRGAIRLAKQKVIIKRLSAVEDLGSIEILCTDKTGTITENKLKVQELLALNRQEDLLLYANLTGCFMKESLEPFDVALKKAWSHQELLAQFEKLEECPFDPKRRRNSVLIKDNNNERSLIVRGAPEEIIKLCSNLDQEKRQTLQEWILKTGQQGCRTLAVAIRKIKKDELVSDLAFLETDLNFEGCISFVDPIKPSTLTAIQKAEKLGVGVKIITGDSQEVALNVAKKIGLTEKNQQVVLASEFISQTPERQKEILPNISVFARTDPEQKHYLVQLLQRNYEVGFLGEGINDSPALKAAGVSIVVQGASDIAREAADIILLQKDLAVIIDGIEEGRKIFANTIKYLKATLASNFGNFYAVAIGSLFIDFLPMLPVQLLLVNLLSDFPMISVATDSVDQAETRSPKKYNAKDIIIIATILGVVSTVFDFMFFGFFHKISPEVLQTNWFIGSILTELVFLFSIRTRLPFYQAVFPSKIILWLSGSAFFITVALPFTNIGQKVFHFHQPSASHMILILGLVVAYFACSEIVKNIYYRSFDTRK</sequence>
<dbReference type="InterPro" id="IPR036412">
    <property type="entry name" value="HAD-like_sf"/>
</dbReference>
<keyword evidence="5" id="KW-1278">Translocase</keyword>